<accession>A0A0H2RHL3</accession>
<gene>
    <name evidence="1" type="ORF">SCHPADRAFT_490861</name>
</gene>
<evidence type="ECO:0000313" key="2">
    <source>
        <dbReference type="Proteomes" id="UP000053477"/>
    </source>
</evidence>
<sequence>MKLIRANSPLSRRNYSLRLFASRPFPSLSVTTDFQTPSSSSSCNKRVRTEWKNLNATKLSVTHNPTSNSNAQQLPSSPTLLSPGVCLLCPITTRLTSYVQLSVTSLIAFPFSFFPSQLELERKLARAPPTGRWQFEFGNPISN</sequence>
<name>A0A0H2RHL3_9AGAM</name>
<keyword evidence="2" id="KW-1185">Reference proteome</keyword>
<dbReference type="AlphaFoldDB" id="A0A0H2RHL3"/>
<evidence type="ECO:0000313" key="1">
    <source>
        <dbReference type="EMBL" id="KLO11062.1"/>
    </source>
</evidence>
<dbReference type="InParanoid" id="A0A0H2RHL3"/>
<organism evidence="1 2">
    <name type="scientific">Schizopora paradoxa</name>
    <dbReference type="NCBI Taxonomy" id="27342"/>
    <lineage>
        <taxon>Eukaryota</taxon>
        <taxon>Fungi</taxon>
        <taxon>Dikarya</taxon>
        <taxon>Basidiomycota</taxon>
        <taxon>Agaricomycotina</taxon>
        <taxon>Agaricomycetes</taxon>
        <taxon>Hymenochaetales</taxon>
        <taxon>Schizoporaceae</taxon>
        <taxon>Schizopora</taxon>
    </lineage>
</organism>
<reference evidence="1 2" key="1">
    <citation type="submission" date="2015-04" db="EMBL/GenBank/DDBJ databases">
        <title>Complete genome sequence of Schizopora paradoxa KUC8140, a cosmopolitan wood degrader in East Asia.</title>
        <authorList>
            <consortium name="DOE Joint Genome Institute"/>
            <person name="Min B."/>
            <person name="Park H."/>
            <person name="Jang Y."/>
            <person name="Kim J.-J."/>
            <person name="Kim K.H."/>
            <person name="Pangilinan J."/>
            <person name="Lipzen A."/>
            <person name="Riley R."/>
            <person name="Grigoriev I.V."/>
            <person name="Spatafora J.W."/>
            <person name="Choi I.-G."/>
        </authorList>
    </citation>
    <scope>NUCLEOTIDE SEQUENCE [LARGE SCALE GENOMIC DNA]</scope>
    <source>
        <strain evidence="1 2">KUC8140</strain>
    </source>
</reference>
<dbReference type="Proteomes" id="UP000053477">
    <property type="component" value="Unassembled WGS sequence"/>
</dbReference>
<dbReference type="EMBL" id="KQ086010">
    <property type="protein sequence ID" value="KLO11062.1"/>
    <property type="molecule type" value="Genomic_DNA"/>
</dbReference>
<protein>
    <submittedName>
        <fullName evidence="1">Uncharacterized protein</fullName>
    </submittedName>
</protein>
<proteinExistence type="predicted"/>